<evidence type="ECO:0000256" key="2">
    <source>
        <dbReference type="ARBA" id="ARBA00008854"/>
    </source>
</evidence>
<evidence type="ECO:0000313" key="8">
    <source>
        <dbReference type="Proteomes" id="UP000798488"/>
    </source>
</evidence>
<organism evidence="7 8">
    <name type="scientific">Sporotomaculum syntrophicum</name>
    <dbReference type="NCBI Taxonomy" id="182264"/>
    <lineage>
        <taxon>Bacteria</taxon>
        <taxon>Bacillati</taxon>
        <taxon>Bacillota</taxon>
        <taxon>Clostridia</taxon>
        <taxon>Eubacteriales</taxon>
        <taxon>Desulfallaceae</taxon>
        <taxon>Sporotomaculum</taxon>
    </lineage>
</organism>
<keyword evidence="5 6" id="KW-0472">Membrane</keyword>
<sequence length="185" mass="20851">MIGLTILGVIVILLAVFLISVYNKLVQLRQRVQNSWAQVDVQLKRRYDLIPNLVGAVKGYAQHEKSTLESVTQARNMAMNAKNIQEQMQAENMLTGALRSLFAVAEAYPELKANANFMQLQAELTDTESKIAFARQFYNDTVQKFNTMLELFPTNLVAGLLGFAMVDYFNLQGEPNARQAVKVEF</sequence>
<name>A0A9D2WPD3_9FIRM</name>
<feature type="transmembrane region" description="Helical" evidence="6">
    <location>
        <begin position="6"/>
        <end position="25"/>
    </location>
</feature>
<evidence type="ECO:0000256" key="6">
    <source>
        <dbReference type="SAM" id="Phobius"/>
    </source>
</evidence>
<reference evidence="7" key="1">
    <citation type="submission" date="2016-02" db="EMBL/GenBank/DDBJ databases">
        <title>Draft Genome Sequence of Sporotomaculum syntrophicum Strain FB, a Syntrophic Benzoate Degrader.</title>
        <authorList>
            <person name="Nobu M.K."/>
            <person name="Narihiro T."/>
            <person name="Qiu Y.-L."/>
            <person name="Ohashi A."/>
            <person name="Liu W.-T."/>
            <person name="Yuji S."/>
        </authorList>
    </citation>
    <scope>NUCLEOTIDE SEQUENCE</scope>
    <source>
        <strain evidence="7">FB</strain>
    </source>
</reference>
<evidence type="ECO:0000256" key="3">
    <source>
        <dbReference type="ARBA" id="ARBA00022692"/>
    </source>
</evidence>
<dbReference type="RefSeq" id="WP_161821519.1">
    <property type="nucleotide sequence ID" value="NZ_LSRS01000003.1"/>
</dbReference>
<proteinExistence type="inferred from homology"/>
<comment type="similarity">
    <text evidence="2">Belongs to the LemA family.</text>
</comment>
<dbReference type="GO" id="GO:0016020">
    <property type="term" value="C:membrane"/>
    <property type="evidence" value="ECO:0007669"/>
    <property type="project" value="UniProtKB-SubCell"/>
</dbReference>
<dbReference type="EMBL" id="LSRS01000003">
    <property type="protein sequence ID" value="KAF1084984.1"/>
    <property type="molecule type" value="Genomic_DNA"/>
</dbReference>
<comment type="caution">
    <text evidence="7">The sequence shown here is derived from an EMBL/GenBank/DDBJ whole genome shotgun (WGS) entry which is preliminary data.</text>
</comment>
<protein>
    <submittedName>
        <fullName evidence="7">LemA family protein</fullName>
    </submittedName>
</protein>
<evidence type="ECO:0000256" key="5">
    <source>
        <dbReference type="ARBA" id="ARBA00023136"/>
    </source>
</evidence>
<evidence type="ECO:0000256" key="4">
    <source>
        <dbReference type="ARBA" id="ARBA00022989"/>
    </source>
</evidence>
<dbReference type="PANTHER" id="PTHR34478">
    <property type="entry name" value="PROTEIN LEMA"/>
    <property type="match status" value="1"/>
</dbReference>
<dbReference type="Proteomes" id="UP000798488">
    <property type="component" value="Unassembled WGS sequence"/>
</dbReference>
<evidence type="ECO:0000256" key="1">
    <source>
        <dbReference type="ARBA" id="ARBA00004167"/>
    </source>
</evidence>
<keyword evidence="3 6" id="KW-0812">Transmembrane</keyword>
<keyword evidence="8" id="KW-1185">Reference proteome</keyword>
<dbReference type="PANTHER" id="PTHR34478:SF2">
    <property type="entry name" value="MEMBRANE PROTEIN"/>
    <property type="match status" value="1"/>
</dbReference>
<dbReference type="SUPFAM" id="SSF140478">
    <property type="entry name" value="LemA-like"/>
    <property type="match status" value="1"/>
</dbReference>
<dbReference type="Pfam" id="PF04011">
    <property type="entry name" value="LemA"/>
    <property type="match status" value="1"/>
</dbReference>
<dbReference type="OrthoDB" id="9804152at2"/>
<comment type="subcellular location">
    <subcellularLocation>
        <location evidence="1">Membrane</location>
        <topology evidence="1">Single-pass membrane protein</topology>
    </subcellularLocation>
</comment>
<dbReference type="InterPro" id="IPR007156">
    <property type="entry name" value="MamQ_LemA"/>
</dbReference>
<evidence type="ECO:0000313" key="7">
    <source>
        <dbReference type="EMBL" id="KAF1084984.1"/>
    </source>
</evidence>
<dbReference type="AlphaFoldDB" id="A0A9D2WPD3"/>
<dbReference type="Gene3D" id="1.20.1440.20">
    <property type="entry name" value="LemA-like domain"/>
    <property type="match status" value="1"/>
</dbReference>
<gene>
    <name evidence="7" type="ORF">SPSYN_01120</name>
</gene>
<accession>A0A9D2WPD3</accession>
<keyword evidence="4 6" id="KW-1133">Transmembrane helix</keyword>
<dbReference type="InterPro" id="IPR023353">
    <property type="entry name" value="LemA-like_dom_sf"/>
</dbReference>